<comment type="cofactor">
    <cofactor evidence="3">
        <name>Zn(2+)</name>
        <dbReference type="ChEBI" id="CHEBI:29105"/>
    </cofactor>
</comment>
<dbReference type="InterPro" id="IPR052170">
    <property type="entry name" value="M29_Exopeptidase"/>
</dbReference>
<keyword evidence="11" id="KW-1185">Reference proteome</keyword>
<evidence type="ECO:0000256" key="8">
    <source>
        <dbReference type="ARBA" id="ARBA00022801"/>
    </source>
</evidence>
<comment type="cofactor">
    <cofactor evidence="1">
        <name>Co(2+)</name>
        <dbReference type="ChEBI" id="CHEBI:48828"/>
    </cofactor>
</comment>
<evidence type="ECO:0000256" key="4">
    <source>
        <dbReference type="ARBA" id="ARBA00008236"/>
    </source>
</evidence>
<comment type="cofactor">
    <cofactor evidence="2">
        <name>Mg(2+)</name>
        <dbReference type="ChEBI" id="CHEBI:18420"/>
    </cofactor>
</comment>
<evidence type="ECO:0000256" key="5">
    <source>
        <dbReference type="ARBA" id="ARBA00022438"/>
    </source>
</evidence>
<protein>
    <submittedName>
        <fullName evidence="10">Aminopeptidase</fullName>
    </submittedName>
</protein>
<sequence>MRDTRLKELADVLLSHSLDVKQGEKVMVQGQTNTKPLMKELISGIHDRGALAFYEIDDDELMRVWVSRAPKEVFTQTNTRKLEENKEIDSFIQILSEENDAEISGIPPEQFQMAMQEMKPAGELVVKEKKWVLLNYPTKAAAQKAGMPYDKYVDYLLEVCTIDYKKMSRAQTELSQLLDETKEVRITAEGTDLTFSIENIPSVICAGKRNIPDGEVYTAPIKDSVNGTIRFNTPSPYQGVVFRDITLTFEHGKVIKAVADKTEELTKILDSDEGARYIGEFALGLNPVITEPMGDILFDEKICGSLHVALGQCYDEAKNGNDSTVHWDMVLIQRPEYGGGQVYFDGELIREDGLFVKEELLGLNPEQLK</sequence>
<dbReference type="GO" id="GO:0004177">
    <property type="term" value="F:aminopeptidase activity"/>
    <property type="evidence" value="ECO:0007669"/>
    <property type="project" value="UniProtKB-KW"/>
</dbReference>
<keyword evidence="7" id="KW-0479">Metal-binding</keyword>
<dbReference type="Pfam" id="PF02073">
    <property type="entry name" value="Peptidase_M29"/>
    <property type="match status" value="1"/>
</dbReference>
<evidence type="ECO:0000313" key="10">
    <source>
        <dbReference type="EMBL" id="WFT75926.1"/>
    </source>
</evidence>
<gene>
    <name evidence="10" type="ORF">P9989_05960</name>
</gene>
<organism evidence="10 11">
    <name type="scientific">Halobacillus naozhouensis</name>
    <dbReference type="NCBI Taxonomy" id="554880"/>
    <lineage>
        <taxon>Bacteria</taxon>
        <taxon>Bacillati</taxon>
        <taxon>Bacillota</taxon>
        <taxon>Bacilli</taxon>
        <taxon>Bacillales</taxon>
        <taxon>Bacillaceae</taxon>
        <taxon>Halobacillus</taxon>
    </lineage>
</organism>
<dbReference type="Gene3D" id="3.40.1830.10">
    <property type="entry name" value="Thermophilic metalloprotease (M29)"/>
    <property type="match status" value="1"/>
</dbReference>
<keyword evidence="9" id="KW-0482">Metalloprotease</keyword>
<dbReference type="EMBL" id="CP121671">
    <property type="protein sequence ID" value="WFT75926.1"/>
    <property type="molecule type" value="Genomic_DNA"/>
</dbReference>
<keyword evidence="5 10" id="KW-0031">Aminopeptidase</keyword>
<evidence type="ECO:0000256" key="2">
    <source>
        <dbReference type="ARBA" id="ARBA00001946"/>
    </source>
</evidence>
<proteinExistence type="inferred from homology"/>
<dbReference type="PANTHER" id="PTHR34448">
    <property type="entry name" value="AMINOPEPTIDASE"/>
    <property type="match status" value="1"/>
</dbReference>
<dbReference type="RefSeq" id="WP_283077888.1">
    <property type="nucleotide sequence ID" value="NZ_CP121671.1"/>
</dbReference>
<keyword evidence="6" id="KW-0645">Protease</keyword>
<comment type="similarity">
    <text evidence="4">Belongs to the peptidase M29 family.</text>
</comment>
<dbReference type="InterPro" id="IPR000787">
    <property type="entry name" value="Peptidase_M29"/>
</dbReference>
<accession>A0ABY8J4P5</accession>
<dbReference type="SUPFAM" id="SSF144052">
    <property type="entry name" value="Thermophilic metalloprotease-like"/>
    <property type="match status" value="1"/>
</dbReference>
<evidence type="ECO:0000313" key="11">
    <source>
        <dbReference type="Proteomes" id="UP001221597"/>
    </source>
</evidence>
<keyword evidence="8" id="KW-0378">Hydrolase</keyword>
<evidence type="ECO:0000256" key="1">
    <source>
        <dbReference type="ARBA" id="ARBA00001941"/>
    </source>
</evidence>
<evidence type="ECO:0000256" key="9">
    <source>
        <dbReference type="ARBA" id="ARBA00023049"/>
    </source>
</evidence>
<reference evidence="10 11" key="1">
    <citation type="submission" date="2023-04" db="EMBL/GenBank/DDBJ databases">
        <title>Genome sequence of Halobacillus naozhouensis KACC 21980.</title>
        <authorList>
            <person name="Kim S."/>
            <person name="Heo J."/>
            <person name="Kwon S.-W."/>
        </authorList>
    </citation>
    <scope>NUCLEOTIDE SEQUENCE [LARGE SCALE GENOMIC DNA]</scope>
    <source>
        <strain evidence="10 11">KCTC 13234</strain>
    </source>
</reference>
<dbReference type="InterPro" id="IPR035097">
    <property type="entry name" value="M29_N-terminal"/>
</dbReference>
<dbReference type="PANTHER" id="PTHR34448:SF1">
    <property type="entry name" value="BLL6088 PROTEIN"/>
    <property type="match status" value="1"/>
</dbReference>
<evidence type="ECO:0000256" key="3">
    <source>
        <dbReference type="ARBA" id="ARBA00001947"/>
    </source>
</evidence>
<evidence type="ECO:0000256" key="7">
    <source>
        <dbReference type="ARBA" id="ARBA00022723"/>
    </source>
</evidence>
<dbReference type="Proteomes" id="UP001221597">
    <property type="component" value="Chromosome"/>
</dbReference>
<evidence type="ECO:0000256" key="6">
    <source>
        <dbReference type="ARBA" id="ARBA00022670"/>
    </source>
</evidence>
<name>A0ABY8J4P5_9BACI</name>